<keyword evidence="4" id="KW-0597">Phosphoprotein</keyword>
<evidence type="ECO:0000256" key="9">
    <source>
        <dbReference type="ARBA" id="ARBA00041175"/>
    </source>
</evidence>
<organism evidence="12 13">
    <name type="scientific">Collinsella aerofaciens</name>
    <dbReference type="NCBI Taxonomy" id="74426"/>
    <lineage>
        <taxon>Bacteria</taxon>
        <taxon>Bacillati</taxon>
        <taxon>Actinomycetota</taxon>
        <taxon>Coriobacteriia</taxon>
        <taxon>Coriobacteriales</taxon>
        <taxon>Coriobacteriaceae</taxon>
        <taxon>Collinsella</taxon>
    </lineage>
</organism>
<reference evidence="12 13" key="1">
    <citation type="submission" date="2019-10" db="EMBL/GenBank/DDBJ databases">
        <authorList>
            <person name="Wolf R A."/>
        </authorList>
    </citation>
    <scope>NUCLEOTIDE SEQUENCE [LARGE SCALE GENOMIC DNA]</scope>
    <source>
        <strain evidence="12">Collinsella_aerofaciens_MC2</strain>
    </source>
</reference>
<dbReference type="Proteomes" id="UP000361836">
    <property type="component" value="Unassembled WGS sequence"/>
</dbReference>
<comment type="subcellular location">
    <subcellularLocation>
        <location evidence="1">Cytoplasm</location>
    </subcellularLocation>
</comment>
<proteinExistence type="predicted"/>
<evidence type="ECO:0000313" key="13">
    <source>
        <dbReference type="Proteomes" id="UP000361836"/>
    </source>
</evidence>
<dbReference type="PANTHER" id="PTHR36203:SF1">
    <property type="entry name" value="ASCORBATE-SPECIFIC PTS SYSTEM EIIA COMPONENT"/>
    <property type="match status" value="1"/>
</dbReference>
<evidence type="ECO:0000256" key="1">
    <source>
        <dbReference type="ARBA" id="ARBA00004496"/>
    </source>
</evidence>
<dbReference type="GO" id="GO:0009401">
    <property type="term" value="P:phosphoenolpyruvate-dependent sugar phosphotransferase system"/>
    <property type="evidence" value="ECO:0007669"/>
    <property type="project" value="UniProtKB-KW"/>
</dbReference>
<dbReference type="PANTHER" id="PTHR36203">
    <property type="entry name" value="ASCORBATE-SPECIFIC PTS SYSTEM EIIA COMPONENT"/>
    <property type="match status" value="1"/>
</dbReference>
<evidence type="ECO:0000256" key="4">
    <source>
        <dbReference type="ARBA" id="ARBA00022553"/>
    </source>
</evidence>
<dbReference type="Pfam" id="PF00359">
    <property type="entry name" value="PTS_EIIA_2"/>
    <property type="match status" value="1"/>
</dbReference>
<keyword evidence="3" id="KW-0963">Cytoplasm</keyword>
<dbReference type="CDD" id="cd00211">
    <property type="entry name" value="PTS_IIA_fru"/>
    <property type="match status" value="1"/>
</dbReference>
<evidence type="ECO:0000256" key="3">
    <source>
        <dbReference type="ARBA" id="ARBA00022490"/>
    </source>
</evidence>
<evidence type="ECO:0000256" key="2">
    <source>
        <dbReference type="ARBA" id="ARBA00022448"/>
    </source>
</evidence>
<keyword evidence="13" id="KW-1185">Reference proteome</keyword>
<evidence type="ECO:0000256" key="5">
    <source>
        <dbReference type="ARBA" id="ARBA00022679"/>
    </source>
</evidence>
<keyword evidence="5 12" id="KW-0808">Transferase</keyword>
<dbReference type="AlphaFoldDB" id="A0A5K1JEK0"/>
<feature type="domain" description="PTS EIIA type-2" evidence="11">
    <location>
        <begin position="5"/>
        <end position="147"/>
    </location>
</feature>
<name>A0A5K1JEK0_9ACTN</name>
<dbReference type="PROSITE" id="PS51094">
    <property type="entry name" value="PTS_EIIA_TYPE_2"/>
    <property type="match status" value="1"/>
</dbReference>
<evidence type="ECO:0000313" key="12">
    <source>
        <dbReference type="EMBL" id="VWM03795.1"/>
    </source>
</evidence>
<protein>
    <recommendedName>
        <fullName evidence="9">Ascorbate-specific PTS system EIIA component</fullName>
    </recommendedName>
    <alternativeName>
        <fullName evidence="10">Ascorbate-specific phosphotransferase enzyme IIA component</fullName>
    </alternativeName>
</protein>
<dbReference type="InterPro" id="IPR051351">
    <property type="entry name" value="Ascorbate-PTS_EIIA_comp"/>
</dbReference>
<dbReference type="EMBL" id="CABWIE010000036">
    <property type="protein sequence ID" value="VWM03795.1"/>
    <property type="molecule type" value="Genomic_DNA"/>
</dbReference>
<comment type="function">
    <text evidence="8">The phosphoenolpyruvate-dependent sugar phosphotransferase system (sugar PTS), a major carbohydrate active transport system, catalyzes the phosphorylation of incoming sugar substrates concomitantly with their translocation across the cell membrane. The enzyme II UlaABC PTS system is involved in ascorbate transport.</text>
</comment>
<dbReference type="RefSeq" id="WP_152075022.1">
    <property type="nucleotide sequence ID" value="NZ_CAAKNU010000099.1"/>
</dbReference>
<dbReference type="InterPro" id="IPR016152">
    <property type="entry name" value="PTrfase/Anion_transptr"/>
</dbReference>
<dbReference type="Gene3D" id="3.40.930.10">
    <property type="entry name" value="Mannitol-specific EII, Chain A"/>
    <property type="match status" value="1"/>
</dbReference>
<dbReference type="GO" id="GO:0016301">
    <property type="term" value="F:kinase activity"/>
    <property type="evidence" value="ECO:0007669"/>
    <property type="project" value="UniProtKB-KW"/>
</dbReference>
<dbReference type="SUPFAM" id="SSF55804">
    <property type="entry name" value="Phoshotransferase/anion transport protein"/>
    <property type="match status" value="1"/>
</dbReference>
<dbReference type="OrthoDB" id="1634238at2"/>
<dbReference type="GO" id="GO:0005737">
    <property type="term" value="C:cytoplasm"/>
    <property type="evidence" value="ECO:0007669"/>
    <property type="project" value="UniProtKB-SubCell"/>
</dbReference>
<dbReference type="InterPro" id="IPR002178">
    <property type="entry name" value="PTS_EIIA_type-2_dom"/>
</dbReference>
<sequence length="149" mass="16455">MQITEMLKRENVRLADSVDSWQDAIKLAIAPLSEGGYVEDRYADEIIRATNEMGPYYVLTEDVALIHGRPEDGCIKGQLAVTVLKKPVKFSEDSFDVRLLVALAAEDSNSHIEAMQVLAGIFMDEDKIAQIVASDDADEIYQEFMGAAA</sequence>
<evidence type="ECO:0000256" key="7">
    <source>
        <dbReference type="ARBA" id="ARBA00022777"/>
    </source>
</evidence>
<evidence type="ECO:0000256" key="10">
    <source>
        <dbReference type="ARBA" id="ARBA00042072"/>
    </source>
</evidence>
<evidence type="ECO:0000256" key="8">
    <source>
        <dbReference type="ARBA" id="ARBA00037387"/>
    </source>
</evidence>
<keyword evidence="2" id="KW-0813">Transport</keyword>
<keyword evidence="7" id="KW-0418">Kinase</keyword>
<evidence type="ECO:0000259" key="11">
    <source>
        <dbReference type="PROSITE" id="PS51094"/>
    </source>
</evidence>
<keyword evidence="6" id="KW-0598">Phosphotransferase system</keyword>
<accession>A0A5K1JEK0</accession>
<gene>
    <name evidence="12" type="primary">ulaC</name>
    <name evidence="12" type="ORF">KCJAJFAP_01361</name>
</gene>
<evidence type="ECO:0000256" key="6">
    <source>
        <dbReference type="ARBA" id="ARBA00022683"/>
    </source>
</evidence>